<dbReference type="GO" id="GO:0050830">
    <property type="term" value="P:defense response to Gram-positive bacterium"/>
    <property type="evidence" value="ECO:0007669"/>
    <property type="project" value="UniProtKB-ARBA"/>
</dbReference>
<evidence type="ECO:0000256" key="4">
    <source>
        <dbReference type="ARBA" id="ARBA00022588"/>
    </source>
</evidence>
<evidence type="ECO:0000256" key="1">
    <source>
        <dbReference type="ARBA" id="ARBA00004613"/>
    </source>
</evidence>
<name>A0A1P8NW51_9CUCU</name>
<protein>
    <submittedName>
        <fullName evidence="11">Defensin</fullName>
    </submittedName>
</protein>
<dbReference type="GO" id="GO:0006959">
    <property type="term" value="P:humoral immune response"/>
    <property type="evidence" value="ECO:0007669"/>
    <property type="project" value="TreeGrafter"/>
</dbReference>
<dbReference type="Pfam" id="PF01097">
    <property type="entry name" value="Defensin_2"/>
    <property type="match status" value="1"/>
</dbReference>
<sequence>MKFAIIFSVFAICCILTATAYPIEEVDDDESQVARVRVRRFTCDVLSVEAGTVKLNHSACAVHCLFRLKSGGYCNHQRVCICR</sequence>
<dbReference type="InterPro" id="IPR036574">
    <property type="entry name" value="Scorpion_toxin-like_sf"/>
</dbReference>
<feature type="signal peptide" evidence="9">
    <location>
        <begin position="1"/>
        <end position="20"/>
    </location>
</feature>
<keyword evidence="7" id="KW-0044">Antibiotic</keyword>
<keyword evidence="4" id="KW-0399">Innate immunity</keyword>
<dbReference type="PANTHER" id="PTHR13645">
    <property type="entry name" value="DEFENSIN"/>
    <property type="match status" value="1"/>
</dbReference>
<dbReference type="Gene3D" id="3.30.30.10">
    <property type="entry name" value="Knottin, scorpion toxin-like"/>
    <property type="match status" value="1"/>
</dbReference>
<accession>A0A1P8NW51</accession>
<organism evidence="11">
    <name type="scientific">Anatolica polita</name>
    <dbReference type="NCBI Taxonomy" id="442710"/>
    <lineage>
        <taxon>Eukaryota</taxon>
        <taxon>Metazoa</taxon>
        <taxon>Ecdysozoa</taxon>
        <taxon>Arthropoda</taxon>
        <taxon>Hexapoda</taxon>
        <taxon>Insecta</taxon>
        <taxon>Pterygota</taxon>
        <taxon>Neoptera</taxon>
        <taxon>Endopterygota</taxon>
        <taxon>Coleoptera</taxon>
        <taxon>Polyphaga</taxon>
        <taxon>Cucujiformia</taxon>
        <taxon>Tenebrionidae</taxon>
        <taxon>Pimeliinae</taxon>
        <taxon>Anatolica</taxon>
    </lineage>
</organism>
<keyword evidence="3" id="KW-0929">Antimicrobial</keyword>
<reference evidence="11" key="1">
    <citation type="submission" date="2016-05" db="EMBL/GenBank/DDBJ databases">
        <authorList>
            <person name="Lavstsen T."/>
            <person name="Jespersen J.S."/>
        </authorList>
    </citation>
    <scope>NUCLEOTIDE SEQUENCE</scope>
</reference>
<keyword evidence="6" id="KW-0211">Defensin</keyword>
<comment type="subcellular location">
    <subcellularLocation>
        <location evidence="1">Secreted</location>
    </subcellularLocation>
</comment>
<keyword evidence="5" id="KW-0391">Immunity</keyword>
<feature type="domain" description="Invertebrate defensins family profile" evidence="10">
    <location>
        <begin position="40"/>
        <end position="83"/>
    </location>
</feature>
<keyword evidence="9" id="KW-0732">Signal</keyword>
<dbReference type="FunFam" id="3.30.30.10:FF:000005">
    <property type="entry name" value="Defensin"/>
    <property type="match status" value="1"/>
</dbReference>
<feature type="chain" id="PRO_5012636797" evidence="9">
    <location>
        <begin position="21"/>
        <end position="83"/>
    </location>
</feature>
<dbReference type="EMBL" id="KX254113">
    <property type="protein sequence ID" value="APX52999.1"/>
    <property type="molecule type" value="mRNA"/>
</dbReference>
<evidence type="ECO:0000313" key="11">
    <source>
        <dbReference type="EMBL" id="APX52999.1"/>
    </source>
</evidence>
<dbReference type="GO" id="GO:0045087">
    <property type="term" value="P:innate immune response"/>
    <property type="evidence" value="ECO:0007669"/>
    <property type="project" value="UniProtKB-KW"/>
</dbReference>
<evidence type="ECO:0000256" key="7">
    <source>
        <dbReference type="ARBA" id="ARBA00023022"/>
    </source>
</evidence>
<dbReference type="PANTHER" id="PTHR13645:SF0">
    <property type="entry name" value="DEFENSIN"/>
    <property type="match status" value="1"/>
</dbReference>
<proteinExistence type="evidence at transcript level"/>
<evidence type="ECO:0000259" key="10">
    <source>
        <dbReference type="PROSITE" id="PS51378"/>
    </source>
</evidence>
<dbReference type="CDD" id="cd21806">
    <property type="entry name" value="DEFL_defensin-like"/>
    <property type="match status" value="1"/>
</dbReference>
<dbReference type="PROSITE" id="PS51378">
    <property type="entry name" value="INVERT_DEFENSINS"/>
    <property type="match status" value="1"/>
</dbReference>
<keyword evidence="2" id="KW-0964">Secreted</keyword>
<evidence type="ECO:0000256" key="6">
    <source>
        <dbReference type="ARBA" id="ARBA00022940"/>
    </source>
</evidence>
<dbReference type="InterPro" id="IPR001542">
    <property type="entry name" value="Defensin_invertebrate/fungal"/>
</dbReference>
<evidence type="ECO:0000256" key="3">
    <source>
        <dbReference type="ARBA" id="ARBA00022529"/>
    </source>
</evidence>
<dbReference type="SUPFAM" id="SSF57095">
    <property type="entry name" value="Scorpion toxin-like"/>
    <property type="match status" value="1"/>
</dbReference>
<dbReference type="AlphaFoldDB" id="A0A1P8NW51"/>
<keyword evidence="8" id="KW-1015">Disulfide bond</keyword>
<evidence type="ECO:0000256" key="8">
    <source>
        <dbReference type="ARBA" id="ARBA00023157"/>
    </source>
</evidence>
<evidence type="ECO:0000256" key="2">
    <source>
        <dbReference type="ARBA" id="ARBA00022525"/>
    </source>
</evidence>
<evidence type="ECO:0000256" key="9">
    <source>
        <dbReference type="SAM" id="SignalP"/>
    </source>
</evidence>
<evidence type="ECO:0000256" key="5">
    <source>
        <dbReference type="ARBA" id="ARBA00022859"/>
    </source>
</evidence>
<dbReference type="GO" id="GO:0005615">
    <property type="term" value="C:extracellular space"/>
    <property type="evidence" value="ECO:0007669"/>
    <property type="project" value="TreeGrafter"/>
</dbReference>